<evidence type="ECO:0000313" key="3">
    <source>
        <dbReference type="EMBL" id="RMZ71196.1"/>
    </source>
</evidence>
<dbReference type="Proteomes" id="UP000265663">
    <property type="component" value="Unassembled WGS sequence"/>
</dbReference>
<dbReference type="PROSITE" id="PS50280">
    <property type="entry name" value="SET"/>
    <property type="match status" value="1"/>
</dbReference>
<dbReference type="Pfam" id="PF00856">
    <property type="entry name" value="SET"/>
    <property type="match status" value="1"/>
</dbReference>
<evidence type="ECO:0000259" key="2">
    <source>
        <dbReference type="PROSITE" id="PS50280"/>
    </source>
</evidence>
<name>A0A3M7M9L0_9PLEO</name>
<dbReference type="InterPro" id="IPR001214">
    <property type="entry name" value="SET_dom"/>
</dbReference>
<dbReference type="PANTHER" id="PTHR47332">
    <property type="entry name" value="SET DOMAIN-CONTAINING PROTEIN 5"/>
    <property type="match status" value="1"/>
</dbReference>
<proteinExistence type="predicted"/>
<dbReference type="InterPro" id="IPR053185">
    <property type="entry name" value="SET_domain_protein"/>
</dbReference>
<feature type="domain" description="SET" evidence="2">
    <location>
        <begin position="139"/>
        <end position="290"/>
    </location>
</feature>
<feature type="chain" id="PRO_5018101177" evidence="1">
    <location>
        <begin position="31"/>
        <end position="438"/>
    </location>
</feature>
<dbReference type="SMART" id="SM00317">
    <property type="entry name" value="SET"/>
    <property type="match status" value="1"/>
</dbReference>
<dbReference type="Gene3D" id="2.170.270.10">
    <property type="entry name" value="SET domain"/>
    <property type="match status" value="1"/>
</dbReference>
<dbReference type="EMBL" id="KE747826">
    <property type="protein sequence ID" value="RMZ71196.1"/>
    <property type="molecule type" value="Genomic_DNA"/>
</dbReference>
<dbReference type="InterPro" id="IPR046341">
    <property type="entry name" value="SET_dom_sf"/>
</dbReference>
<feature type="signal peptide" evidence="1">
    <location>
        <begin position="1"/>
        <end position="30"/>
    </location>
</feature>
<organism evidence="3 4">
    <name type="scientific">Pyrenophora seminiperda CCB06</name>
    <dbReference type="NCBI Taxonomy" id="1302712"/>
    <lineage>
        <taxon>Eukaryota</taxon>
        <taxon>Fungi</taxon>
        <taxon>Dikarya</taxon>
        <taxon>Ascomycota</taxon>
        <taxon>Pezizomycotina</taxon>
        <taxon>Dothideomycetes</taxon>
        <taxon>Pleosporomycetidae</taxon>
        <taxon>Pleosporales</taxon>
        <taxon>Pleosporineae</taxon>
        <taxon>Pleosporaceae</taxon>
        <taxon>Pyrenophora</taxon>
    </lineage>
</organism>
<dbReference type="PANTHER" id="PTHR47332:SF6">
    <property type="entry name" value="SET DOMAIN-CONTAINING PROTEIN"/>
    <property type="match status" value="1"/>
</dbReference>
<dbReference type="OrthoDB" id="1028014at2759"/>
<dbReference type="SUPFAM" id="SSF82199">
    <property type="entry name" value="SET domain"/>
    <property type="match status" value="1"/>
</dbReference>
<dbReference type="AlphaFoldDB" id="A0A3M7M9L0"/>
<evidence type="ECO:0000256" key="1">
    <source>
        <dbReference type="SAM" id="SignalP"/>
    </source>
</evidence>
<accession>A0A3M7M9L0</accession>
<dbReference type="CDD" id="cd20071">
    <property type="entry name" value="SET_SMYD"/>
    <property type="match status" value="1"/>
</dbReference>
<gene>
    <name evidence="3" type="ORF">GMOD_00005717</name>
</gene>
<sequence length="438" mass="48953">MMCPTSWSRRQHCPLYFAISVLAIASTAKAELFYTAQSPVVRDGFINKAPTTCPVAQDGYTINTFPWTHAPTCVDITLPAEEDARLNTHQTHCAYTNADYNNGRGISFVVSPEVAATVTMETFGMSIGGMEGQVGEEMGMWEVKEAGSKGKGLFARKDVGSIFAGESVILQTPVLFIAKGLLDTPSSSEKQLVLEKAVEHLPKKTRETVKKLDVNVDGSFEDIVTTNSIGVKWPWVDEVPELMAVIPEVARINHACRPNTIWRFDDYTLSFEVVALTDIKPGEEITRSYGYEMRPHHRRVRSLEANFGFTCACPLCTADDTAIMESNDRLSEIKALKSALPTDVKQTPELLRLVINLVTALEEEGLVAELPLYEEMMAYTWSSYGNEDRAKYWAGKAQRHWAIIAGRESWEQRRCGDLERNVTAHQTWKTWEGEAWLG</sequence>
<protein>
    <submittedName>
        <fullName evidence="3">SET domain-containing 5</fullName>
    </submittedName>
</protein>
<keyword evidence="4" id="KW-1185">Reference proteome</keyword>
<reference evidence="3 4" key="1">
    <citation type="journal article" date="2014" name="PLoS ONE">
        <title>De novo Genome Assembly of the Fungal Plant Pathogen Pyrenophora semeniperda.</title>
        <authorList>
            <person name="Soliai M.M."/>
            <person name="Meyer S.E."/>
            <person name="Udall J.A."/>
            <person name="Elzinga D.E."/>
            <person name="Hermansen R.A."/>
            <person name="Bodily P.M."/>
            <person name="Hart A.A."/>
            <person name="Coleman C.E."/>
        </authorList>
    </citation>
    <scope>NUCLEOTIDE SEQUENCE [LARGE SCALE GENOMIC DNA]</scope>
    <source>
        <strain evidence="3 4">CCB06</strain>
        <tissue evidence="3">Mycelium</tissue>
    </source>
</reference>
<keyword evidence="1" id="KW-0732">Signal</keyword>
<evidence type="ECO:0000313" key="4">
    <source>
        <dbReference type="Proteomes" id="UP000265663"/>
    </source>
</evidence>